<dbReference type="Proteomes" id="UP000422569">
    <property type="component" value="Chromosome"/>
</dbReference>
<dbReference type="KEGG" id="mpar:F7D14_08930"/>
<keyword evidence="2" id="KW-1185">Reference proteome</keyword>
<evidence type="ECO:0008006" key="3">
    <source>
        <dbReference type="Google" id="ProtNLM"/>
    </source>
</evidence>
<evidence type="ECO:0000313" key="2">
    <source>
        <dbReference type="Proteomes" id="UP000422569"/>
    </source>
</evidence>
<sequence length="75" mass="8221">MARYRPLGRTGILVSSLALGVTTWGRQNSEADGYTQLYLALGSGINMIDTAENCAVPPADLSSRRTFSMRQRSRN</sequence>
<name>A0A6B8M3U4_9HYPH</name>
<dbReference type="AlphaFoldDB" id="A0A6B8M3U4"/>
<reference evidence="1 2" key="1">
    <citation type="submission" date="2019-09" db="EMBL/GenBank/DDBJ databases">
        <title>Isolation and complete genome sequencing of Methylocystis species.</title>
        <authorList>
            <person name="Rumah B.L."/>
            <person name="Stead C.E."/>
            <person name="Stevens B.C."/>
            <person name="Minton N.P."/>
            <person name="Grosse-Honebrink A."/>
            <person name="Zhang Y."/>
        </authorList>
    </citation>
    <scope>NUCLEOTIDE SEQUENCE [LARGE SCALE GENOMIC DNA]</scope>
    <source>
        <strain evidence="1 2">BRCS2</strain>
    </source>
</reference>
<accession>A0A6B8M3U4</accession>
<organism evidence="1 2">
    <name type="scientific">Methylocystis parvus</name>
    <dbReference type="NCBI Taxonomy" id="134"/>
    <lineage>
        <taxon>Bacteria</taxon>
        <taxon>Pseudomonadati</taxon>
        <taxon>Pseudomonadota</taxon>
        <taxon>Alphaproteobacteria</taxon>
        <taxon>Hyphomicrobiales</taxon>
        <taxon>Methylocystaceae</taxon>
        <taxon>Methylocystis</taxon>
    </lineage>
</organism>
<dbReference type="EMBL" id="CP044331">
    <property type="protein sequence ID" value="QGM97571.1"/>
    <property type="molecule type" value="Genomic_DNA"/>
</dbReference>
<dbReference type="RefSeq" id="WP_154419829.1">
    <property type="nucleotide sequence ID" value="NZ_CP044331.1"/>
</dbReference>
<protein>
    <recommendedName>
        <fullName evidence="3">Aldo/keto reductase</fullName>
    </recommendedName>
</protein>
<gene>
    <name evidence="1" type="ORF">F7D14_08930</name>
</gene>
<proteinExistence type="predicted"/>
<dbReference type="InterPro" id="IPR036812">
    <property type="entry name" value="NAD(P)_OxRdtase_dom_sf"/>
</dbReference>
<evidence type="ECO:0000313" key="1">
    <source>
        <dbReference type="EMBL" id="QGM97571.1"/>
    </source>
</evidence>
<dbReference type="Gene3D" id="3.20.20.100">
    <property type="entry name" value="NADP-dependent oxidoreductase domain"/>
    <property type="match status" value="1"/>
</dbReference>
<dbReference type="SUPFAM" id="SSF51430">
    <property type="entry name" value="NAD(P)-linked oxidoreductase"/>
    <property type="match status" value="1"/>
</dbReference>